<dbReference type="Proteomes" id="UP000276223">
    <property type="component" value="Unassembled WGS sequence"/>
</dbReference>
<keyword evidence="1" id="KW-0479">Metal-binding</keyword>
<dbReference type="GO" id="GO:0051536">
    <property type="term" value="F:iron-sulfur cluster binding"/>
    <property type="evidence" value="ECO:0007669"/>
    <property type="project" value="UniProtKB-KW"/>
</dbReference>
<keyword evidence="2" id="KW-0560">Oxidoreductase</keyword>
<keyword evidence="3" id="KW-0408">Iron</keyword>
<feature type="domain" description="F420-non-reducing hydrogenase iron-sulfur subunit D" evidence="5">
    <location>
        <begin position="8"/>
        <end position="130"/>
    </location>
</feature>
<comment type="caution">
    <text evidence="6">The sequence shown here is derived from an EMBL/GenBank/DDBJ whole genome shotgun (WGS) entry which is preliminary data.</text>
</comment>
<dbReference type="AlphaFoldDB" id="A0A3N1VQF2"/>
<name>A0A3N1VQF2_9BACT</name>
<sequence>MNSWEPKIIAFLCNWCSYGAADLAGVSRLPYPANIRVIRVPCSGRINPKFILAALRHGADGVWVSGCHPGDCHYIEGNYYARRKFALLKNFLEYTGIEPGRLHFSWISSAEASKFAETAREVVEAVRSVGPARHFIKTKPMWDDVEAPVNAACQAEVG</sequence>
<proteinExistence type="predicted"/>
<evidence type="ECO:0000313" key="7">
    <source>
        <dbReference type="Proteomes" id="UP000276223"/>
    </source>
</evidence>
<evidence type="ECO:0000256" key="2">
    <source>
        <dbReference type="ARBA" id="ARBA00023002"/>
    </source>
</evidence>
<accession>A0A3N1VQF2</accession>
<gene>
    <name evidence="6" type="ORF">EDC27_0564</name>
</gene>
<dbReference type="InterPro" id="IPR003813">
    <property type="entry name" value="MvhD/FlpD"/>
</dbReference>
<dbReference type="GO" id="GO:0016491">
    <property type="term" value="F:oxidoreductase activity"/>
    <property type="evidence" value="ECO:0007669"/>
    <property type="project" value="UniProtKB-KW"/>
</dbReference>
<dbReference type="Pfam" id="PF02662">
    <property type="entry name" value="FlpD"/>
    <property type="match status" value="1"/>
</dbReference>
<dbReference type="GO" id="GO:0046872">
    <property type="term" value="F:metal ion binding"/>
    <property type="evidence" value="ECO:0007669"/>
    <property type="project" value="UniProtKB-KW"/>
</dbReference>
<organism evidence="6 7">
    <name type="scientific">Desulfosoma caldarium</name>
    <dbReference type="NCBI Taxonomy" id="610254"/>
    <lineage>
        <taxon>Bacteria</taxon>
        <taxon>Pseudomonadati</taxon>
        <taxon>Thermodesulfobacteriota</taxon>
        <taxon>Syntrophobacteria</taxon>
        <taxon>Syntrophobacterales</taxon>
        <taxon>Syntrophobacteraceae</taxon>
        <taxon>Desulfosoma</taxon>
    </lineage>
</organism>
<dbReference type="RefSeq" id="WP_123289161.1">
    <property type="nucleotide sequence ID" value="NZ_RJVA01000009.1"/>
</dbReference>
<dbReference type="EMBL" id="RJVA01000009">
    <property type="protein sequence ID" value="ROR03298.1"/>
    <property type="molecule type" value="Genomic_DNA"/>
</dbReference>
<protein>
    <submittedName>
        <fullName evidence="6">Coenzyme F420-reducing hydrogenase delta subunit</fullName>
    </submittedName>
</protein>
<evidence type="ECO:0000256" key="1">
    <source>
        <dbReference type="ARBA" id="ARBA00022723"/>
    </source>
</evidence>
<reference evidence="6 7" key="1">
    <citation type="submission" date="2018-11" db="EMBL/GenBank/DDBJ databases">
        <title>Genomic Encyclopedia of Type Strains, Phase IV (KMG-IV): sequencing the most valuable type-strain genomes for metagenomic binning, comparative biology and taxonomic classification.</title>
        <authorList>
            <person name="Goeker M."/>
        </authorList>
    </citation>
    <scope>NUCLEOTIDE SEQUENCE [LARGE SCALE GENOMIC DNA]</scope>
    <source>
        <strain evidence="6 7">DSM 22027</strain>
    </source>
</reference>
<evidence type="ECO:0000313" key="6">
    <source>
        <dbReference type="EMBL" id="ROR03298.1"/>
    </source>
</evidence>
<dbReference type="OrthoDB" id="9785566at2"/>
<evidence type="ECO:0000256" key="4">
    <source>
        <dbReference type="ARBA" id="ARBA00023014"/>
    </source>
</evidence>
<keyword evidence="7" id="KW-1185">Reference proteome</keyword>
<evidence type="ECO:0000259" key="5">
    <source>
        <dbReference type="Pfam" id="PF02662"/>
    </source>
</evidence>
<keyword evidence="4" id="KW-0411">Iron-sulfur</keyword>
<evidence type="ECO:0000256" key="3">
    <source>
        <dbReference type="ARBA" id="ARBA00023004"/>
    </source>
</evidence>